<sequence length="162" mass="18201">MMRRAWVVAATLLLASPALANCVPPWQTQFACAIPERDARAEFCRIAEPAQHPGKKEAYYTYVVGTQPAELYFETDSTWFSTKDTDVDHPTDLTMALGYARGDYVYAFVVTQDKRLDDRIRDAQIRVYNSTDAFTNDVKGNEVTRLSCDPASIIADLPSIRP</sequence>
<dbReference type="Proteomes" id="UP001201844">
    <property type="component" value="Unassembled WGS sequence"/>
</dbReference>
<accession>A0ABT0CTC5</accession>
<name>A0ABT0CTC5_9HYPH</name>
<proteinExistence type="predicted"/>
<keyword evidence="2" id="KW-0614">Plasmid</keyword>
<evidence type="ECO:0000313" key="3">
    <source>
        <dbReference type="Proteomes" id="UP001201844"/>
    </source>
</evidence>
<keyword evidence="1" id="KW-0732">Signal</keyword>
<feature type="signal peptide" evidence="1">
    <location>
        <begin position="1"/>
        <end position="20"/>
    </location>
</feature>
<dbReference type="EMBL" id="JAKVIN010000009">
    <property type="protein sequence ID" value="MCJ8151614.1"/>
    <property type="molecule type" value="Genomic_DNA"/>
</dbReference>
<gene>
    <name evidence="2" type="ORF">MKI86_20945</name>
</gene>
<evidence type="ECO:0000313" key="2">
    <source>
        <dbReference type="EMBL" id="MCJ8151614.1"/>
    </source>
</evidence>
<evidence type="ECO:0000256" key="1">
    <source>
        <dbReference type="SAM" id="SignalP"/>
    </source>
</evidence>
<keyword evidence="3" id="KW-1185">Reference proteome</keyword>
<geneLocation type="plasmid" evidence="2">
    <name>unnamed</name>
</geneLocation>
<comment type="caution">
    <text evidence="2">The sequence shown here is derived from an EMBL/GenBank/DDBJ whole genome shotgun (WGS) entry which is preliminary data.</text>
</comment>
<feature type="chain" id="PRO_5046782506" evidence="1">
    <location>
        <begin position="21"/>
        <end position="162"/>
    </location>
</feature>
<protein>
    <submittedName>
        <fullName evidence="2">Uncharacterized protein</fullName>
    </submittedName>
</protein>
<reference evidence="2 3" key="1">
    <citation type="submission" date="2022-02" db="EMBL/GenBank/DDBJ databases">
        <title>Shinella B3.7 sp. nov., isolated from Sediment (Zhairuo Island).</title>
        <authorList>
            <person name="Chen G."/>
        </authorList>
    </citation>
    <scope>NUCLEOTIDE SEQUENCE [LARGE SCALE GENOMIC DNA]</scope>
    <source>
        <strain evidence="2 3">B3.7</strain>
        <plasmid evidence="2">unnamed</plasmid>
    </source>
</reference>
<organism evidence="2 3">
    <name type="scientific">Shinella sedimenti</name>
    <dbReference type="NCBI Taxonomy" id="2919913"/>
    <lineage>
        <taxon>Bacteria</taxon>
        <taxon>Pseudomonadati</taxon>
        <taxon>Pseudomonadota</taxon>
        <taxon>Alphaproteobacteria</taxon>
        <taxon>Hyphomicrobiales</taxon>
        <taxon>Rhizobiaceae</taxon>
        <taxon>Shinella</taxon>
    </lineage>
</organism>
<dbReference type="RefSeq" id="WP_241604949.1">
    <property type="nucleotide sequence ID" value="NZ_JAKVIN010000009.1"/>
</dbReference>